<evidence type="ECO:0000313" key="2">
    <source>
        <dbReference type="EMBL" id="CAF1168488.1"/>
    </source>
</evidence>
<evidence type="ECO:0000313" key="1">
    <source>
        <dbReference type="EMBL" id="CAF0949296.1"/>
    </source>
</evidence>
<dbReference type="Proteomes" id="UP000677228">
    <property type="component" value="Unassembled WGS sequence"/>
</dbReference>
<dbReference type="AlphaFoldDB" id="A0A814TZU1"/>
<evidence type="ECO:0000313" key="3">
    <source>
        <dbReference type="EMBL" id="CAF3723710.1"/>
    </source>
</evidence>
<comment type="caution">
    <text evidence="2">The sequence shown here is derived from an EMBL/GenBank/DDBJ whole genome shotgun (WGS) entry which is preliminary data.</text>
</comment>
<accession>A0A814TZU1</accession>
<reference evidence="2" key="1">
    <citation type="submission" date="2021-02" db="EMBL/GenBank/DDBJ databases">
        <authorList>
            <person name="Nowell W R."/>
        </authorList>
    </citation>
    <scope>NUCLEOTIDE SEQUENCE</scope>
</reference>
<dbReference type="Proteomes" id="UP000681722">
    <property type="component" value="Unassembled WGS sequence"/>
</dbReference>
<keyword evidence="5" id="KW-1185">Reference proteome</keyword>
<evidence type="ECO:0000313" key="4">
    <source>
        <dbReference type="EMBL" id="CAF3932202.1"/>
    </source>
</evidence>
<sequence>MTADKTTEKTKLNEEQEILLDLTNNMKLNHIHTTMQLLYSLPSQILNKTAHIQNIINQQYKTEYEKTTIDFIIDFISHDPIFQSYFPLQLEIPVLI</sequence>
<dbReference type="EMBL" id="CAJOBA010004781">
    <property type="protein sequence ID" value="CAF3723710.1"/>
    <property type="molecule type" value="Genomic_DNA"/>
</dbReference>
<name>A0A814TZU1_9BILA</name>
<dbReference type="EMBL" id="CAJNOQ010007436">
    <property type="protein sequence ID" value="CAF1168488.1"/>
    <property type="molecule type" value="Genomic_DNA"/>
</dbReference>
<protein>
    <submittedName>
        <fullName evidence="2">Uncharacterized protein</fullName>
    </submittedName>
</protein>
<dbReference type="EMBL" id="CAJOBC010007435">
    <property type="protein sequence ID" value="CAF3932202.1"/>
    <property type="molecule type" value="Genomic_DNA"/>
</dbReference>
<organism evidence="2 5">
    <name type="scientific">Didymodactylos carnosus</name>
    <dbReference type="NCBI Taxonomy" id="1234261"/>
    <lineage>
        <taxon>Eukaryota</taxon>
        <taxon>Metazoa</taxon>
        <taxon>Spiralia</taxon>
        <taxon>Gnathifera</taxon>
        <taxon>Rotifera</taxon>
        <taxon>Eurotatoria</taxon>
        <taxon>Bdelloidea</taxon>
        <taxon>Philodinida</taxon>
        <taxon>Philodinidae</taxon>
        <taxon>Didymodactylos</taxon>
    </lineage>
</organism>
<evidence type="ECO:0000313" key="5">
    <source>
        <dbReference type="Proteomes" id="UP000663829"/>
    </source>
</evidence>
<dbReference type="Proteomes" id="UP000682733">
    <property type="component" value="Unassembled WGS sequence"/>
</dbReference>
<proteinExistence type="predicted"/>
<dbReference type="EMBL" id="CAJNOK010004776">
    <property type="protein sequence ID" value="CAF0949296.1"/>
    <property type="molecule type" value="Genomic_DNA"/>
</dbReference>
<gene>
    <name evidence="2" type="ORF">GPM918_LOCUS22053</name>
    <name evidence="1" type="ORF">OVA965_LOCUS12066</name>
    <name evidence="4" type="ORF">SRO942_LOCUS22051</name>
    <name evidence="3" type="ORF">TMI583_LOCUS12070</name>
</gene>
<dbReference type="Proteomes" id="UP000663829">
    <property type="component" value="Unassembled WGS sequence"/>
</dbReference>